<dbReference type="AlphaFoldDB" id="A0A0E9V7V8"/>
<dbReference type="EMBL" id="GBXM01034445">
    <property type="protein sequence ID" value="JAH74132.1"/>
    <property type="molecule type" value="Transcribed_RNA"/>
</dbReference>
<evidence type="ECO:0000313" key="1">
    <source>
        <dbReference type="EMBL" id="JAH74132.1"/>
    </source>
</evidence>
<proteinExistence type="predicted"/>
<protein>
    <submittedName>
        <fullName evidence="1">Uncharacterized protein</fullName>
    </submittedName>
</protein>
<organism evidence="1">
    <name type="scientific">Anguilla anguilla</name>
    <name type="common">European freshwater eel</name>
    <name type="synonym">Muraena anguilla</name>
    <dbReference type="NCBI Taxonomy" id="7936"/>
    <lineage>
        <taxon>Eukaryota</taxon>
        <taxon>Metazoa</taxon>
        <taxon>Chordata</taxon>
        <taxon>Craniata</taxon>
        <taxon>Vertebrata</taxon>
        <taxon>Euteleostomi</taxon>
        <taxon>Actinopterygii</taxon>
        <taxon>Neopterygii</taxon>
        <taxon>Teleostei</taxon>
        <taxon>Anguilliformes</taxon>
        <taxon>Anguillidae</taxon>
        <taxon>Anguilla</taxon>
    </lineage>
</organism>
<sequence>MSHICVLAANANVLHFCTSLWIRASVC</sequence>
<reference evidence="1" key="2">
    <citation type="journal article" date="2015" name="Fish Shellfish Immunol.">
        <title>Early steps in the European eel (Anguilla anguilla)-Vibrio vulnificus interaction in the gills: Role of the RtxA13 toxin.</title>
        <authorList>
            <person name="Callol A."/>
            <person name="Pajuelo D."/>
            <person name="Ebbesson L."/>
            <person name="Teles M."/>
            <person name="MacKenzie S."/>
            <person name="Amaro C."/>
        </authorList>
    </citation>
    <scope>NUCLEOTIDE SEQUENCE</scope>
</reference>
<accession>A0A0E9V7V8</accession>
<name>A0A0E9V7V8_ANGAN</name>
<reference evidence="1" key="1">
    <citation type="submission" date="2014-11" db="EMBL/GenBank/DDBJ databases">
        <authorList>
            <person name="Amaro Gonzalez C."/>
        </authorList>
    </citation>
    <scope>NUCLEOTIDE SEQUENCE</scope>
</reference>